<keyword evidence="1" id="KW-0732">Signal</keyword>
<evidence type="ECO:0000313" key="4">
    <source>
        <dbReference type="Proteomes" id="UP000281553"/>
    </source>
</evidence>
<feature type="domain" description="Rrn7/TAF1B C-terminal cyclin" evidence="2">
    <location>
        <begin position="96"/>
        <end position="188"/>
    </location>
</feature>
<accession>A0A3P7PQR7</accession>
<dbReference type="Proteomes" id="UP000281553">
    <property type="component" value="Unassembled WGS sequence"/>
</dbReference>
<dbReference type="OrthoDB" id="10069252at2759"/>
<keyword evidence="4" id="KW-1185">Reference proteome</keyword>
<evidence type="ECO:0000256" key="1">
    <source>
        <dbReference type="SAM" id="SignalP"/>
    </source>
</evidence>
<name>A0A3P7PQR7_DIBLA</name>
<proteinExistence type="predicted"/>
<evidence type="ECO:0000259" key="2">
    <source>
        <dbReference type="Pfam" id="PF20645"/>
    </source>
</evidence>
<gene>
    <name evidence="3" type="ORF">DILT_LOCUS13991</name>
</gene>
<organism evidence="3 4">
    <name type="scientific">Dibothriocephalus latus</name>
    <name type="common">Fish tapeworm</name>
    <name type="synonym">Diphyllobothrium latum</name>
    <dbReference type="NCBI Taxonomy" id="60516"/>
    <lineage>
        <taxon>Eukaryota</taxon>
        <taxon>Metazoa</taxon>
        <taxon>Spiralia</taxon>
        <taxon>Lophotrochozoa</taxon>
        <taxon>Platyhelminthes</taxon>
        <taxon>Cestoda</taxon>
        <taxon>Eucestoda</taxon>
        <taxon>Diphyllobothriidea</taxon>
        <taxon>Diphyllobothriidae</taxon>
        <taxon>Dibothriocephalus</taxon>
    </lineage>
</organism>
<dbReference type="Pfam" id="PF20645">
    <property type="entry name" value="Rrn7_cyclin_C"/>
    <property type="match status" value="1"/>
</dbReference>
<reference evidence="3 4" key="1">
    <citation type="submission" date="2018-11" db="EMBL/GenBank/DDBJ databases">
        <authorList>
            <consortium name="Pathogen Informatics"/>
        </authorList>
    </citation>
    <scope>NUCLEOTIDE SEQUENCE [LARGE SCALE GENOMIC DNA]</scope>
</reference>
<feature type="chain" id="PRO_5018282894" description="Rrn7/TAF1B C-terminal cyclin domain-containing protein" evidence="1">
    <location>
        <begin position="25"/>
        <end position="192"/>
    </location>
</feature>
<dbReference type="EMBL" id="UYRU01072358">
    <property type="protein sequence ID" value="VDN22152.1"/>
    <property type="molecule type" value="Genomic_DNA"/>
</dbReference>
<feature type="signal peptide" evidence="1">
    <location>
        <begin position="1"/>
        <end position="24"/>
    </location>
</feature>
<dbReference type="InterPro" id="IPR048538">
    <property type="entry name" value="Rrn7_cyclin_C"/>
</dbReference>
<dbReference type="AlphaFoldDB" id="A0A3P7PQR7"/>
<sequence>MECNLALLFLASLLAFATPPPKTAEPDPDGALQPTCRRGFLTLRDLQCICAEKRFPFLAVDTFLEGFPVFDQGLDVLFQRKRLPSAECLARVAVVLIHMLGIYHRPRIPLCYLVHRFLVELGLPAAVHEMANSLISRLDSAVQQATENARQGLHYFLPLKRYVRGEVFAMAVVVVLLRMLFKLDDCYEVGEL</sequence>
<evidence type="ECO:0000313" key="3">
    <source>
        <dbReference type="EMBL" id="VDN22152.1"/>
    </source>
</evidence>
<protein>
    <recommendedName>
        <fullName evidence="2">Rrn7/TAF1B C-terminal cyclin domain-containing protein</fullName>
    </recommendedName>
</protein>